<evidence type="ECO:0000313" key="2">
    <source>
        <dbReference type="EMBL" id="GBG69413.1"/>
    </source>
</evidence>
<organism evidence="2 3">
    <name type="scientific">Chara braunii</name>
    <name type="common">Braun's stonewort</name>
    <dbReference type="NCBI Taxonomy" id="69332"/>
    <lineage>
        <taxon>Eukaryota</taxon>
        <taxon>Viridiplantae</taxon>
        <taxon>Streptophyta</taxon>
        <taxon>Charophyceae</taxon>
        <taxon>Charales</taxon>
        <taxon>Characeae</taxon>
        <taxon>Chara</taxon>
    </lineage>
</organism>
<evidence type="ECO:0000313" key="3">
    <source>
        <dbReference type="Proteomes" id="UP000265515"/>
    </source>
</evidence>
<sequence>MVELRSGKSTTPYTKAQEEQAAAVLQERKEKETKKELIRQAKKLALQEEHAAKRKKLEEEMERLKKEEEEKMKAVEEEEIEEEEEEEEEPLIRRSAGQRGESSGPKKEDSWMEKKVSEWVANLSLGEEEEAMLYVPREEKSARGSRKQKKYVNDVNDDQVEPYPGDHSSVLPTKNFKIEWAEASHLKRLQQLEEFFSTARKYHSNHLRATLDRLNDVRKHACSVPAIAAEARECAIKDAFLCSLHELQSLTTANTVWTRAEERAMRSKRALELQKVDLSPPEYLSSGLVSKAKHPDNQESIRLDYVPYAIDAFLCDQKGFDPLGIIIIVEAARWIARGCKTLRELIVTLCQRLSSLNYVADRKRHPHVLPILRFLQQGSTMSPRELQTLEHRFGLVPKVKRHWESIVDCSKAMGMKGERAGGAGGGRQRGGGEERGESEQEEEDKEEEERKEEKEKGETKLMLD</sequence>
<name>A0A388KHG4_CHABU</name>
<comment type="caution">
    <text evidence="2">The sequence shown here is derived from an EMBL/GenBank/DDBJ whole genome shotgun (WGS) entry which is preliminary data.</text>
</comment>
<dbReference type="Gramene" id="GBG69413">
    <property type="protein sequence ID" value="GBG69413"/>
    <property type="gene ID" value="CBR_g4108"/>
</dbReference>
<accession>A0A388KHG4</accession>
<feature type="region of interest" description="Disordered" evidence="1">
    <location>
        <begin position="414"/>
        <end position="464"/>
    </location>
</feature>
<dbReference type="EMBL" id="BFEA01000114">
    <property type="protein sequence ID" value="GBG69413.1"/>
    <property type="molecule type" value="Genomic_DNA"/>
</dbReference>
<evidence type="ECO:0000256" key="1">
    <source>
        <dbReference type="SAM" id="MobiDB-lite"/>
    </source>
</evidence>
<feature type="compositionally biased region" description="Acidic residues" evidence="1">
    <location>
        <begin position="76"/>
        <end position="89"/>
    </location>
</feature>
<reference evidence="2 3" key="1">
    <citation type="journal article" date="2018" name="Cell">
        <title>The Chara Genome: Secondary Complexity and Implications for Plant Terrestrialization.</title>
        <authorList>
            <person name="Nishiyama T."/>
            <person name="Sakayama H."/>
            <person name="Vries J.D."/>
            <person name="Buschmann H."/>
            <person name="Saint-Marcoux D."/>
            <person name="Ullrich K.K."/>
            <person name="Haas F.B."/>
            <person name="Vanderstraeten L."/>
            <person name="Becker D."/>
            <person name="Lang D."/>
            <person name="Vosolsobe S."/>
            <person name="Rombauts S."/>
            <person name="Wilhelmsson P.K.I."/>
            <person name="Janitza P."/>
            <person name="Kern R."/>
            <person name="Heyl A."/>
            <person name="Rumpler F."/>
            <person name="Villalobos L.I.A.C."/>
            <person name="Clay J.M."/>
            <person name="Skokan R."/>
            <person name="Toyoda A."/>
            <person name="Suzuki Y."/>
            <person name="Kagoshima H."/>
            <person name="Schijlen E."/>
            <person name="Tajeshwar N."/>
            <person name="Catarino B."/>
            <person name="Hetherington A.J."/>
            <person name="Saltykova A."/>
            <person name="Bonnot C."/>
            <person name="Breuninger H."/>
            <person name="Symeonidi A."/>
            <person name="Radhakrishnan G.V."/>
            <person name="Van Nieuwerburgh F."/>
            <person name="Deforce D."/>
            <person name="Chang C."/>
            <person name="Karol K.G."/>
            <person name="Hedrich R."/>
            <person name="Ulvskov P."/>
            <person name="Glockner G."/>
            <person name="Delwiche C.F."/>
            <person name="Petrasek J."/>
            <person name="Van de Peer Y."/>
            <person name="Friml J."/>
            <person name="Beilby M."/>
            <person name="Dolan L."/>
            <person name="Kohara Y."/>
            <person name="Sugano S."/>
            <person name="Fujiyama A."/>
            <person name="Delaux P.-M."/>
            <person name="Quint M."/>
            <person name="TheiBen G."/>
            <person name="Hagemann M."/>
            <person name="Harholt J."/>
            <person name="Dunand C."/>
            <person name="Zachgo S."/>
            <person name="Langdale J."/>
            <person name="Maumus F."/>
            <person name="Straeten D.V.D."/>
            <person name="Gould S.B."/>
            <person name="Rensing S.A."/>
        </authorList>
    </citation>
    <scope>NUCLEOTIDE SEQUENCE [LARGE SCALE GENOMIC DNA]</scope>
    <source>
        <strain evidence="2 3">S276</strain>
    </source>
</reference>
<feature type="compositionally biased region" description="Gly residues" evidence="1">
    <location>
        <begin position="420"/>
        <end position="429"/>
    </location>
</feature>
<gene>
    <name evidence="2" type="ORF">CBR_g4108</name>
</gene>
<feature type="region of interest" description="Disordered" evidence="1">
    <location>
        <begin position="60"/>
        <end position="113"/>
    </location>
</feature>
<protein>
    <submittedName>
        <fullName evidence="2">Uncharacterized protein</fullName>
    </submittedName>
</protein>
<feature type="compositionally biased region" description="Basic and acidic residues" evidence="1">
    <location>
        <begin position="26"/>
        <end position="36"/>
    </location>
</feature>
<feature type="region of interest" description="Disordered" evidence="1">
    <location>
        <begin position="1"/>
        <end position="36"/>
    </location>
</feature>
<dbReference type="AlphaFoldDB" id="A0A388KHG4"/>
<feature type="compositionally biased region" description="Basic and acidic residues" evidence="1">
    <location>
        <begin position="104"/>
        <end position="113"/>
    </location>
</feature>
<keyword evidence="3" id="KW-1185">Reference proteome</keyword>
<feature type="compositionally biased region" description="Basic and acidic residues" evidence="1">
    <location>
        <begin position="60"/>
        <end position="75"/>
    </location>
</feature>
<proteinExistence type="predicted"/>
<feature type="compositionally biased region" description="Basic and acidic residues" evidence="1">
    <location>
        <begin position="451"/>
        <end position="464"/>
    </location>
</feature>
<feature type="compositionally biased region" description="Acidic residues" evidence="1">
    <location>
        <begin position="439"/>
        <end position="450"/>
    </location>
</feature>
<dbReference type="Proteomes" id="UP000265515">
    <property type="component" value="Unassembled WGS sequence"/>
</dbReference>